<feature type="transmembrane region" description="Helical" evidence="1">
    <location>
        <begin position="7"/>
        <end position="29"/>
    </location>
</feature>
<dbReference type="RefSeq" id="WP_090855153.1">
    <property type="nucleotide sequence ID" value="NZ_FNJU01000006.1"/>
</dbReference>
<keyword evidence="1" id="KW-0472">Membrane</keyword>
<evidence type="ECO:0000259" key="2">
    <source>
        <dbReference type="PROSITE" id="PS51782"/>
    </source>
</evidence>
<name>A0A1H0VBL8_9BACI</name>
<keyword evidence="4" id="KW-1185">Reference proteome</keyword>
<feature type="domain" description="LysM" evidence="2">
    <location>
        <begin position="53"/>
        <end position="106"/>
    </location>
</feature>
<dbReference type="AlphaFoldDB" id="A0A1H0VBL8"/>
<gene>
    <name evidence="3" type="ORF">SAMN05216565_106151</name>
</gene>
<evidence type="ECO:0000313" key="4">
    <source>
        <dbReference type="Proteomes" id="UP000199159"/>
    </source>
</evidence>
<reference evidence="4" key="1">
    <citation type="submission" date="2016-10" db="EMBL/GenBank/DDBJ databases">
        <authorList>
            <person name="Varghese N."/>
            <person name="Submissions S."/>
        </authorList>
    </citation>
    <scope>NUCLEOTIDE SEQUENCE [LARGE SCALE GENOMIC DNA]</scope>
    <source>
        <strain evidence="4">IBRC-M10078</strain>
    </source>
</reference>
<evidence type="ECO:0000256" key="1">
    <source>
        <dbReference type="SAM" id="Phobius"/>
    </source>
</evidence>
<organism evidence="3 4">
    <name type="scientific">Litchfieldia salsa</name>
    <dbReference type="NCBI Taxonomy" id="930152"/>
    <lineage>
        <taxon>Bacteria</taxon>
        <taxon>Bacillati</taxon>
        <taxon>Bacillota</taxon>
        <taxon>Bacilli</taxon>
        <taxon>Bacillales</taxon>
        <taxon>Bacillaceae</taxon>
        <taxon>Litchfieldia</taxon>
    </lineage>
</organism>
<dbReference type="PROSITE" id="PS51782">
    <property type="entry name" value="LYSM"/>
    <property type="match status" value="1"/>
</dbReference>
<keyword evidence="1" id="KW-0812">Transmembrane</keyword>
<accession>A0A1H0VBL8</accession>
<dbReference type="InterPro" id="IPR036779">
    <property type="entry name" value="LysM_dom_sf"/>
</dbReference>
<dbReference type="OrthoDB" id="2691912at2"/>
<proteinExistence type="predicted"/>
<dbReference type="Gene3D" id="3.10.350.10">
    <property type="entry name" value="LysM domain"/>
    <property type="match status" value="1"/>
</dbReference>
<dbReference type="CDD" id="cd00118">
    <property type="entry name" value="LysM"/>
    <property type="match status" value="1"/>
</dbReference>
<dbReference type="InterPro" id="IPR018392">
    <property type="entry name" value="LysM"/>
</dbReference>
<sequence length="110" mass="12411">MKRMAGFAILFFILYVIYYDMNIGTLSIVKGEVKPVNAVEVTTQEDKSSAPFQAVEIKPGDTLLSISEDLNQNHKKISIMTIIKDFEKLNPDVQANSLKIGQVYKIPLYE</sequence>
<dbReference type="EMBL" id="FNJU01000006">
    <property type="protein sequence ID" value="SDP75635.1"/>
    <property type="molecule type" value="Genomic_DNA"/>
</dbReference>
<dbReference type="STRING" id="930152.SAMN05216565_106151"/>
<keyword evidence="1" id="KW-1133">Transmembrane helix</keyword>
<protein>
    <submittedName>
        <fullName evidence="3">LysM domain-containing protein</fullName>
    </submittedName>
</protein>
<evidence type="ECO:0000313" key="3">
    <source>
        <dbReference type="EMBL" id="SDP75635.1"/>
    </source>
</evidence>
<dbReference type="Proteomes" id="UP000199159">
    <property type="component" value="Unassembled WGS sequence"/>
</dbReference>